<feature type="region of interest" description="Disordered" evidence="3">
    <location>
        <begin position="124"/>
        <end position="173"/>
    </location>
</feature>
<feature type="compositionally biased region" description="Basic and acidic residues" evidence="3">
    <location>
        <begin position="127"/>
        <end position="146"/>
    </location>
</feature>
<dbReference type="InterPro" id="IPR001611">
    <property type="entry name" value="Leu-rich_rpt"/>
</dbReference>
<organism evidence="4 5">
    <name type="scientific">Planoprotostelium fungivorum</name>
    <dbReference type="NCBI Taxonomy" id="1890364"/>
    <lineage>
        <taxon>Eukaryota</taxon>
        <taxon>Amoebozoa</taxon>
        <taxon>Evosea</taxon>
        <taxon>Variosea</taxon>
        <taxon>Cavosteliida</taxon>
        <taxon>Cavosteliaceae</taxon>
        <taxon>Planoprotostelium</taxon>
    </lineage>
</organism>
<name>A0A2P6N0E9_9EUKA</name>
<dbReference type="InParanoid" id="A0A2P6N0E9"/>
<dbReference type="Proteomes" id="UP000241769">
    <property type="component" value="Unassembled WGS sequence"/>
</dbReference>
<feature type="compositionally biased region" description="Low complexity" evidence="3">
    <location>
        <begin position="147"/>
        <end position="165"/>
    </location>
</feature>
<keyword evidence="5" id="KW-1185">Reference proteome</keyword>
<dbReference type="GO" id="GO:0005737">
    <property type="term" value="C:cytoplasm"/>
    <property type="evidence" value="ECO:0007669"/>
    <property type="project" value="TreeGrafter"/>
</dbReference>
<evidence type="ECO:0000313" key="5">
    <source>
        <dbReference type="Proteomes" id="UP000241769"/>
    </source>
</evidence>
<evidence type="ECO:0000256" key="2">
    <source>
        <dbReference type="ARBA" id="ARBA00022737"/>
    </source>
</evidence>
<comment type="caution">
    <text evidence="4">The sequence shown here is derived from an EMBL/GenBank/DDBJ whole genome shotgun (WGS) entry which is preliminary data.</text>
</comment>
<dbReference type="STRING" id="1890364.A0A2P6N0E9"/>
<evidence type="ECO:0000313" key="4">
    <source>
        <dbReference type="EMBL" id="PRP77427.1"/>
    </source>
</evidence>
<dbReference type="Gene3D" id="3.80.10.10">
    <property type="entry name" value="Ribonuclease Inhibitor"/>
    <property type="match status" value="2"/>
</dbReference>
<dbReference type="OrthoDB" id="1728874at2759"/>
<protein>
    <submittedName>
        <fullName evidence="4">Lipoprotein</fullName>
    </submittedName>
</protein>
<dbReference type="EMBL" id="MDYQ01000265">
    <property type="protein sequence ID" value="PRP77427.1"/>
    <property type="molecule type" value="Genomic_DNA"/>
</dbReference>
<evidence type="ECO:0000256" key="3">
    <source>
        <dbReference type="SAM" id="MobiDB-lite"/>
    </source>
</evidence>
<reference evidence="4 5" key="1">
    <citation type="journal article" date="2018" name="Genome Biol. Evol.">
        <title>Multiple Roots of Fruiting Body Formation in Amoebozoa.</title>
        <authorList>
            <person name="Hillmann F."/>
            <person name="Forbes G."/>
            <person name="Novohradska S."/>
            <person name="Ferling I."/>
            <person name="Riege K."/>
            <person name="Groth M."/>
            <person name="Westermann M."/>
            <person name="Marz M."/>
            <person name="Spaller T."/>
            <person name="Winckler T."/>
            <person name="Schaap P."/>
            <person name="Glockner G."/>
        </authorList>
    </citation>
    <scope>NUCLEOTIDE SEQUENCE [LARGE SCALE GENOMIC DNA]</scope>
    <source>
        <strain evidence="4 5">Jena</strain>
    </source>
</reference>
<gene>
    <name evidence="4" type="ORF">PROFUN_14280</name>
</gene>
<dbReference type="PROSITE" id="PS51450">
    <property type="entry name" value="LRR"/>
    <property type="match status" value="2"/>
</dbReference>
<keyword evidence="1" id="KW-0433">Leucine-rich repeat</keyword>
<keyword evidence="4" id="KW-0449">Lipoprotein</keyword>
<accession>A0A2P6N0E9</accession>
<dbReference type="SMART" id="SM00369">
    <property type="entry name" value="LRR_TYP"/>
    <property type="match status" value="6"/>
</dbReference>
<evidence type="ECO:0000256" key="1">
    <source>
        <dbReference type="ARBA" id="ARBA00022614"/>
    </source>
</evidence>
<dbReference type="Pfam" id="PF13855">
    <property type="entry name" value="LRR_8"/>
    <property type="match status" value="1"/>
</dbReference>
<dbReference type="Pfam" id="PF00560">
    <property type="entry name" value="LRR_1"/>
    <property type="match status" value="1"/>
</dbReference>
<dbReference type="AlphaFoldDB" id="A0A2P6N0E9"/>
<sequence length="622" mass="69128">MFLPDVTSSLQLHSRSHHVGDVSSVAQLIELLRPHLHLEREAIAHTHFGIFRILRTAILSFVQPTQPDSSVSSSVTMNKFSKTLKEKSSAFASNVKSGASIAASGIKSGASTAASGIKSGATNLKSKIKDKTSRENSPDTPRREETTSVPSTTSSSTSVAQRTSTPSLDNVVPQPIIPTKGIMAYDLSGDPNKVLDLSNENYTEFPSEFRENHNLHKTCKRINISNNYIPTFPREFFILFENLIVLNISHNKMIKLPDGISRMTTLIELNLSHNNIDELPTKFGQLQNLRRLDLSWNRVQEFPPQFSELVQLRELSVSGNVFKKSIFPEAITRLVNLETLEMNNCALEEIPNGIGYLENLVSFDVSSNQLTTLPVEIGLVINLSDLNLADNNITSLPDSISQCTMLFDPSGRIDLSGSTLTDAECATALSANAKDLLRLYQGRYTARGGKMTQLPDPNAKVVPLFEPVKPVFEVPSEEKVSQPKANHHDADMQKKVITLAEWTVTNVDEAKAILVNHKRELNNPYLPVDQILELHDSITAAFQELASKRDQLPRSREPETVQLDDSMTEVEKKRKITENHIYNTNIILHSIGRHAATLDQASQLEDVLVLVKTVRAVRQHIK</sequence>
<dbReference type="SUPFAM" id="SSF52058">
    <property type="entry name" value="L domain-like"/>
    <property type="match status" value="1"/>
</dbReference>
<keyword evidence="2" id="KW-0677">Repeat</keyword>
<dbReference type="InterPro" id="IPR050216">
    <property type="entry name" value="LRR_domain-containing"/>
</dbReference>
<dbReference type="InterPro" id="IPR032675">
    <property type="entry name" value="LRR_dom_sf"/>
</dbReference>
<dbReference type="InterPro" id="IPR003591">
    <property type="entry name" value="Leu-rich_rpt_typical-subtyp"/>
</dbReference>
<dbReference type="PANTHER" id="PTHR48051:SF1">
    <property type="entry name" value="RAS SUPPRESSOR PROTEIN 1"/>
    <property type="match status" value="1"/>
</dbReference>
<dbReference type="PANTHER" id="PTHR48051">
    <property type="match status" value="1"/>
</dbReference>
<proteinExistence type="predicted"/>